<evidence type="ECO:0000256" key="5">
    <source>
        <dbReference type="ARBA" id="ARBA00022692"/>
    </source>
</evidence>
<keyword evidence="7 8" id="KW-0472">Membrane</keyword>
<feature type="transmembrane region" description="Helical" evidence="8">
    <location>
        <begin position="103"/>
        <end position="120"/>
    </location>
</feature>
<reference evidence="11 12" key="1">
    <citation type="submission" date="2019-03" db="EMBL/GenBank/DDBJ databases">
        <title>Draft Genome Sequence of Duganella callidus sp. nov., a Novel Duganella Species Isolated from Cultivated Soil.</title>
        <authorList>
            <person name="Raths R."/>
            <person name="Peta V."/>
            <person name="Bucking H."/>
        </authorList>
    </citation>
    <scope>NUCLEOTIDE SEQUENCE [LARGE SCALE GENOMIC DNA]</scope>
    <source>
        <strain evidence="11 12">DN04</strain>
    </source>
</reference>
<accession>A0A4Y9SHH2</accession>
<evidence type="ECO:0000256" key="3">
    <source>
        <dbReference type="ARBA" id="ARBA00022676"/>
    </source>
</evidence>
<name>A0A4Y9SHH2_9BURK</name>
<keyword evidence="9" id="KW-0732">Signal</keyword>
<feature type="transmembrane region" description="Helical" evidence="8">
    <location>
        <begin position="179"/>
        <end position="209"/>
    </location>
</feature>
<keyword evidence="4 11" id="KW-0808">Transferase</keyword>
<comment type="subcellular location">
    <subcellularLocation>
        <location evidence="1">Cell membrane</location>
        <topology evidence="1">Multi-pass membrane protein</topology>
    </subcellularLocation>
</comment>
<dbReference type="Proteomes" id="UP000297729">
    <property type="component" value="Unassembled WGS sequence"/>
</dbReference>
<evidence type="ECO:0000256" key="2">
    <source>
        <dbReference type="ARBA" id="ARBA00022475"/>
    </source>
</evidence>
<dbReference type="AlphaFoldDB" id="A0A4Y9SHH2"/>
<gene>
    <name evidence="11" type="ORF">E4L98_10235</name>
</gene>
<feature type="signal peptide" evidence="9">
    <location>
        <begin position="1"/>
        <end position="20"/>
    </location>
</feature>
<feature type="transmembrane region" description="Helical" evidence="8">
    <location>
        <begin position="221"/>
        <end position="242"/>
    </location>
</feature>
<evidence type="ECO:0000256" key="8">
    <source>
        <dbReference type="SAM" id="Phobius"/>
    </source>
</evidence>
<evidence type="ECO:0000256" key="7">
    <source>
        <dbReference type="ARBA" id="ARBA00023136"/>
    </source>
</evidence>
<keyword evidence="3" id="KW-0328">Glycosyltransferase</keyword>
<sequence length="513" mass="56384">MSLARRWRAAAALAAIAALALYYFHSAPTDGDFWWYDASRHAMNGVFLRDFLLDGGLRDPFQFARDYYQRYPAVNVGFYPPLFYLSAVPLLVLLGASHAVAQAMVSLYALLAGAMAWLLLRRQLGPLTAGAAVLALLSLAPFALWSRQVQLDVPAIAVLLASSWALTRYTEQGGRKWLYLSAVLLGCAMLTRVQAVFAVPVMGYFLFLHRQPAPAPLRQRLIALALMGCVAAPAVLMAAYFARVNQTLATAVPGMPGLWTFENWTWYVRCLPQQFGWPCIALVLAGLAGIVRAAWQRRLPPPALVLLAFTVCAWVFFTVVSNKDSRFNLPGIAFLFLTAAYGLSLLGARLASLALPALALWQLVQLALMPPVPFVAGFKQAAQVAAQLTPARRNVLISAHRDGSFIFDLRTATTRADIGVRRADKLLVEIAIMRGIGIRDSGLGKPEIVRLLERNRIDTIVAQPGYLADQPAMDAFESMLRDGTPFRLVRVIPMSGKLDKPEKELLVYSRSAR</sequence>
<dbReference type="InterPro" id="IPR038731">
    <property type="entry name" value="RgtA/B/C-like"/>
</dbReference>
<organism evidence="11 12">
    <name type="scientific">Duganella callida</name>
    <dbReference type="NCBI Taxonomy" id="2561932"/>
    <lineage>
        <taxon>Bacteria</taxon>
        <taxon>Pseudomonadati</taxon>
        <taxon>Pseudomonadota</taxon>
        <taxon>Betaproteobacteria</taxon>
        <taxon>Burkholderiales</taxon>
        <taxon>Oxalobacteraceae</taxon>
        <taxon>Telluria group</taxon>
        <taxon>Duganella</taxon>
    </lineage>
</organism>
<feature type="transmembrane region" description="Helical" evidence="8">
    <location>
        <begin position="78"/>
        <end position="96"/>
    </location>
</feature>
<dbReference type="InterPro" id="IPR050297">
    <property type="entry name" value="LipidA_mod_glycosyltrf_83"/>
</dbReference>
<feature type="transmembrane region" description="Helical" evidence="8">
    <location>
        <begin position="275"/>
        <end position="295"/>
    </location>
</feature>
<evidence type="ECO:0000259" key="10">
    <source>
        <dbReference type="Pfam" id="PF13231"/>
    </source>
</evidence>
<feature type="transmembrane region" description="Helical" evidence="8">
    <location>
        <begin position="151"/>
        <end position="167"/>
    </location>
</feature>
<dbReference type="PANTHER" id="PTHR33908:SF11">
    <property type="entry name" value="MEMBRANE PROTEIN"/>
    <property type="match status" value="1"/>
</dbReference>
<evidence type="ECO:0000313" key="12">
    <source>
        <dbReference type="Proteomes" id="UP000297729"/>
    </source>
</evidence>
<feature type="chain" id="PRO_5021338449" evidence="9">
    <location>
        <begin position="21"/>
        <end position="513"/>
    </location>
</feature>
<dbReference type="GO" id="GO:0005886">
    <property type="term" value="C:plasma membrane"/>
    <property type="evidence" value="ECO:0007669"/>
    <property type="project" value="UniProtKB-SubCell"/>
</dbReference>
<dbReference type="PANTHER" id="PTHR33908">
    <property type="entry name" value="MANNOSYLTRANSFERASE YKCB-RELATED"/>
    <property type="match status" value="1"/>
</dbReference>
<dbReference type="GO" id="GO:0009103">
    <property type="term" value="P:lipopolysaccharide biosynthetic process"/>
    <property type="evidence" value="ECO:0007669"/>
    <property type="project" value="UniProtKB-ARBA"/>
</dbReference>
<feature type="transmembrane region" description="Helical" evidence="8">
    <location>
        <begin position="332"/>
        <end position="361"/>
    </location>
</feature>
<evidence type="ECO:0000256" key="9">
    <source>
        <dbReference type="SAM" id="SignalP"/>
    </source>
</evidence>
<evidence type="ECO:0000256" key="1">
    <source>
        <dbReference type="ARBA" id="ARBA00004651"/>
    </source>
</evidence>
<protein>
    <submittedName>
        <fullName evidence="11">Phospholipid carrier-dependent glycosyltransferase</fullName>
    </submittedName>
</protein>
<dbReference type="Pfam" id="PF13231">
    <property type="entry name" value="PMT_2"/>
    <property type="match status" value="1"/>
</dbReference>
<evidence type="ECO:0000256" key="6">
    <source>
        <dbReference type="ARBA" id="ARBA00022989"/>
    </source>
</evidence>
<dbReference type="RefSeq" id="WP_135201460.1">
    <property type="nucleotide sequence ID" value="NZ_SPVG01000097.1"/>
</dbReference>
<dbReference type="OrthoDB" id="7375208at2"/>
<proteinExistence type="predicted"/>
<keyword evidence="6 8" id="KW-1133">Transmembrane helix</keyword>
<feature type="domain" description="Glycosyltransferase RgtA/B/C/D-like" evidence="10">
    <location>
        <begin position="81"/>
        <end position="229"/>
    </location>
</feature>
<comment type="caution">
    <text evidence="11">The sequence shown here is derived from an EMBL/GenBank/DDBJ whole genome shotgun (WGS) entry which is preliminary data.</text>
</comment>
<feature type="transmembrane region" description="Helical" evidence="8">
    <location>
        <begin position="302"/>
        <end position="320"/>
    </location>
</feature>
<evidence type="ECO:0000256" key="4">
    <source>
        <dbReference type="ARBA" id="ARBA00022679"/>
    </source>
</evidence>
<feature type="transmembrane region" description="Helical" evidence="8">
    <location>
        <begin position="126"/>
        <end position="144"/>
    </location>
</feature>
<keyword evidence="5 8" id="KW-0812">Transmembrane</keyword>
<dbReference type="EMBL" id="SPVG01000097">
    <property type="protein sequence ID" value="TFW24326.1"/>
    <property type="molecule type" value="Genomic_DNA"/>
</dbReference>
<dbReference type="GO" id="GO:0016763">
    <property type="term" value="F:pentosyltransferase activity"/>
    <property type="evidence" value="ECO:0007669"/>
    <property type="project" value="TreeGrafter"/>
</dbReference>
<keyword evidence="12" id="KW-1185">Reference proteome</keyword>
<keyword evidence="2" id="KW-1003">Cell membrane</keyword>
<evidence type="ECO:0000313" key="11">
    <source>
        <dbReference type="EMBL" id="TFW24326.1"/>
    </source>
</evidence>